<feature type="transmembrane region" description="Helical" evidence="7">
    <location>
        <begin position="277"/>
        <end position="298"/>
    </location>
</feature>
<dbReference type="Proteomes" id="UP000319865">
    <property type="component" value="Unassembled WGS sequence"/>
</dbReference>
<evidence type="ECO:0000313" key="9">
    <source>
        <dbReference type="EMBL" id="TQN42197.1"/>
    </source>
</evidence>
<accession>A0A543PDS4</accession>
<feature type="transmembrane region" description="Helical" evidence="7">
    <location>
        <begin position="644"/>
        <end position="664"/>
    </location>
</feature>
<dbReference type="PROSITE" id="PS50156">
    <property type="entry name" value="SSD"/>
    <property type="match status" value="1"/>
</dbReference>
<feature type="transmembrane region" description="Helical" evidence="7">
    <location>
        <begin position="528"/>
        <end position="551"/>
    </location>
</feature>
<dbReference type="Gene3D" id="1.20.1640.10">
    <property type="entry name" value="Multidrug efflux transporter AcrB transmembrane domain"/>
    <property type="match status" value="2"/>
</dbReference>
<keyword evidence="6 7" id="KW-0472">Membrane</keyword>
<dbReference type="SUPFAM" id="SSF82866">
    <property type="entry name" value="Multidrug efflux transporter AcrB transmembrane domain"/>
    <property type="match status" value="2"/>
</dbReference>
<comment type="similarity">
    <text evidence="2">Belongs to the resistance-nodulation-cell division (RND) (TC 2.A.6) family. MmpL subfamily.</text>
</comment>
<dbReference type="Pfam" id="PF03176">
    <property type="entry name" value="MMPL"/>
    <property type="match status" value="2"/>
</dbReference>
<keyword evidence="5 7" id="KW-1133">Transmembrane helix</keyword>
<dbReference type="InterPro" id="IPR004869">
    <property type="entry name" value="MMPL_dom"/>
</dbReference>
<feature type="transmembrane region" description="Helical" evidence="7">
    <location>
        <begin position="376"/>
        <end position="394"/>
    </location>
</feature>
<evidence type="ECO:0000256" key="1">
    <source>
        <dbReference type="ARBA" id="ARBA00004651"/>
    </source>
</evidence>
<feature type="transmembrane region" description="Helical" evidence="7">
    <location>
        <begin position="670"/>
        <end position="689"/>
    </location>
</feature>
<dbReference type="PANTHER" id="PTHR33406">
    <property type="entry name" value="MEMBRANE PROTEIN MJ1562-RELATED"/>
    <property type="match status" value="1"/>
</dbReference>
<evidence type="ECO:0000256" key="5">
    <source>
        <dbReference type="ARBA" id="ARBA00022989"/>
    </source>
</evidence>
<evidence type="ECO:0000256" key="3">
    <source>
        <dbReference type="ARBA" id="ARBA00022475"/>
    </source>
</evidence>
<keyword evidence="10" id="KW-1185">Reference proteome</keyword>
<evidence type="ECO:0000256" key="2">
    <source>
        <dbReference type="ARBA" id="ARBA00010157"/>
    </source>
</evidence>
<dbReference type="EMBL" id="VFQE01000001">
    <property type="protein sequence ID" value="TQN42197.1"/>
    <property type="molecule type" value="Genomic_DNA"/>
</dbReference>
<protein>
    <submittedName>
        <fullName evidence="9">RND superfamily putative drug exporter</fullName>
    </submittedName>
</protein>
<sequence>MFEALGRVMYRRRRWVVALALAFVAFAGIWGTGVFGAMTGGGFEDPDSESSLAAAVAERELGRGGGDVVVLYSSDQLTVDDGAYADAVEQSLAALPDDVVEESVTFFGTGAPQLVSEDRTATYAVLTLAGDEDQRTAGLERIEAELDAPGLETQVGGGTTINRDINERVSADIARAEMISLPILAVLLVVIFGSFAAAGLPLAIGVVAILGSFAALRGFSMVTDVSIFAVNVVTITGLGLAIDYGLFMVSRFREEIARQPDTETALARTMATAGRTVAVSGITVAISLAGLLIFPQVFLRSMGFGGMSAVLIAMLAALTLLPALLAMLGPKVDALSVRPWLRRVFHRPPTAVMAINAPREHGAWYRIAHSVMRRPVIYTVVVTTVLVVLALPFLRVQFGGIDERALPEGTESRVVAETIRADFPPSERGPITAIVTLPDAVDSPTGDAALEAYVDDVAAVPGVDGATVAGAAGDTARVDLAYAGDPLSTEARELVGAVRAVPAPEGGEALIGGQTAVLADLLDSLAALLPWMAVFVVATTFVLLFLAFGSLVLPVKAVVMNVLSLGASFGALVWIFQDGNLSGFLDFTPTGFVEATQPILVLAIVFGLSMDYEVFLMSRIREEYDRTGDNTTAVATGLQRTGGIITSAALLLLVVIGAFSLSGITFIKMIGVAMLIAIVIDATVVRILLVPATMRLLGRANWWAPGPLRRLYARYGIRESDDVPTPRREPELAGAR</sequence>
<feature type="transmembrane region" description="Helical" evidence="7">
    <location>
        <begin position="597"/>
        <end position="616"/>
    </location>
</feature>
<comment type="caution">
    <text evidence="9">The sequence shown here is derived from an EMBL/GenBank/DDBJ whole genome shotgun (WGS) entry which is preliminary data.</text>
</comment>
<comment type="subcellular location">
    <subcellularLocation>
        <location evidence="1">Cell membrane</location>
        <topology evidence="1">Multi-pass membrane protein</topology>
    </subcellularLocation>
</comment>
<dbReference type="AlphaFoldDB" id="A0A543PDS4"/>
<reference evidence="9 10" key="1">
    <citation type="submission" date="2019-06" db="EMBL/GenBank/DDBJ databases">
        <title>Sequencing the genomes of 1000 actinobacteria strains.</title>
        <authorList>
            <person name="Klenk H.-P."/>
        </authorList>
    </citation>
    <scope>NUCLEOTIDE SEQUENCE [LARGE SCALE GENOMIC DNA]</scope>
    <source>
        <strain evidence="9 10">DSM 46837</strain>
    </source>
</reference>
<dbReference type="InterPro" id="IPR000731">
    <property type="entry name" value="SSD"/>
</dbReference>
<feature type="transmembrane region" description="Helical" evidence="7">
    <location>
        <begin position="304"/>
        <end position="328"/>
    </location>
</feature>
<keyword evidence="4 7" id="KW-0812">Transmembrane</keyword>
<dbReference type="GO" id="GO:0005886">
    <property type="term" value="C:plasma membrane"/>
    <property type="evidence" value="ECO:0007669"/>
    <property type="project" value="UniProtKB-SubCell"/>
</dbReference>
<evidence type="ECO:0000256" key="6">
    <source>
        <dbReference type="ARBA" id="ARBA00023136"/>
    </source>
</evidence>
<keyword evidence="3" id="KW-1003">Cell membrane</keyword>
<dbReference type="PANTHER" id="PTHR33406:SF11">
    <property type="entry name" value="MEMBRANE PROTEIN SCO6666-RELATED"/>
    <property type="match status" value="1"/>
</dbReference>
<dbReference type="InterPro" id="IPR050545">
    <property type="entry name" value="Mycobact_MmpL"/>
</dbReference>
<gene>
    <name evidence="9" type="ORF">FHU33_1592</name>
</gene>
<name>A0A543PDS4_9ACTN</name>
<proteinExistence type="inferred from homology"/>
<feature type="transmembrane region" description="Helical" evidence="7">
    <location>
        <begin position="225"/>
        <end position="249"/>
    </location>
</feature>
<dbReference type="RefSeq" id="WP_142024846.1">
    <property type="nucleotide sequence ID" value="NZ_VFQE01000001.1"/>
</dbReference>
<evidence type="ECO:0000256" key="7">
    <source>
        <dbReference type="SAM" id="Phobius"/>
    </source>
</evidence>
<evidence type="ECO:0000256" key="4">
    <source>
        <dbReference type="ARBA" id="ARBA00022692"/>
    </source>
</evidence>
<feature type="domain" description="SSD" evidence="8">
    <location>
        <begin position="184"/>
        <end position="327"/>
    </location>
</feature>
<organism evidence="9 10">
    <name type="scientific">Blastococcus colisei</name>
    <dbReference type="NCBI Taxonomy" id="1564162"/>
    <lineage>
        <taxon>Bacteria</taxon>
        <taxon>Bacillati</taxon>
        <taxon>Actinomycetota</taxon>
        <taxon>Actinomycetes</taxon>
        <taxon>Geodermatophilales</taxon>
        <taxon>Geodermatophilaceae</taxon>
        <taxon>Blastococcus</taxon>
    </lineage>
</organism>
<evidence type="ECO:0000313" key="10">
    <source>
        <dbReference type="Proteomes" id="UP000319865"/>
    </source>
</evidence>
<feature type="transmembrane region" description="Helical" evidence="7">
    <location>
        <begin position="558"/>
        <end position="577"/>
    </location>
</feature>
<evidence type="ECO:0000259" key="8">
    <source>
        <dbReference type="PROSITE" id="PS50156"/>
    </source>
</evidence>
<dbReference type="OrthoDB" id="7051771at2"/>